<feature type="domain" description="Peptidase C1A papain C-terminal" evidence="5">
    <location>
        <begin position="133"/>
        <end position="344"/>
    </location>
</feature>
<comment type="similarity">
    <text evidence="1">Belongs to the peptidase C1 family.</text>
</comment>
<dbReference type="SMART" id="SM00645">
    <property type="entry name" value="Pept_C1"/>
    <property type="match status" value="1"/>
</dbReference>
<evidence type="ECO:0000256" key="3">
    <source>
        <dbReference type="SAM" id="MobiDB-lite"/>
    </source>
</evidence>
<evidence type="ECO:0000313" key="7">
    <source>
        <dbReference type="EMBL" id="VFT84100.1"/>
    </source>
</evidence>
<dbReference type="Pfam" id="PF00112">
    <property type="entry name" value="Peptidase_C1"/>
    <property type="match status" value="1"/>
</dbReference>
<dbReference type="InterPro" id="IPR000668">
    <property type="entry name" value="Peptidase_C1A_C"/>
</dbReference>
<dbReference type="Proteomes" id="UP000332933">
    <property type="component" value="Unassembled WGS sequence"/>
</dbReference>
<organism evidence="7 8">
    <name type="scientific">Aphanomyces stellatus</name>
    <dbReference type="NCBI Taxonomy" id="120398"/>
    <lineage>
        <taxon>Eukaryota</taxon>
        <taxon>Sar</taxon>
        <taxon>Stramenopiles</taxon>
        <taxon>Oomycota</taxon>
        <taxon>Saprolegniomycetes</taxon>
        <taxon>Saprolegniales</taxon>
        <taxon>Verrucalvaceae</taxon>
        <taxon>Aphanomyces</taxon>
    </lineage>
</organism>
<feature type="region of interest" description="Disordered" evidence="3">
    <location>
        <begin position="344"/>
        <end position="407"/>
    </location>
</feature>
<dbReference type="InterPro" id="IPR000169">
    <property type="entry name" value="Pept_cys_AS"/>
</dbReference>
<dbReference type="EMBL" id="CAADRA010003754">
    <property type="protein sequence ID" value="VFT84100.1"/>
    <property type="molecule type" value="Genomic_DNA"/>
</dbReference>
<feature type="chain" id="PRO_5033436881" evidence="4">
    <location>
        <begin position="16"/>
        <end position="444"/>
    </location>
</feature>
<evidence type="ECO:0000256" key="2">
    <source>
        <dbReference type="ARBA" id="ARBA00023145"/>
    </source>
</evidence>
<reference evidence="7 8" key="1">
    <citation type="submission" date="2019-03" db="EMBL/GenBank/DDBJ databases">
        <authorList>
            <person name="Gaulin E."/>
            <person name="Dumas B."/>
        </authorList>
    </citation>
    <scope>NUCLEOTIDE SEQUENCE [LARGE SCALE GENOMIC DNA]</scope>
    <source>
        <strain evidence="7">CBS 568.67</strain>
    </source>
</reference>
<keyword evidence="4" id="KW-0732">Signal</keyword>
<dbReference type="EMBL" id="VJMH01003742">
    <property type="protein sequence ID" value="KAF0704988.1"/>
    <property type="molecule type" value="Genomic_DNA"/>
</dbReference>
<sequence length="444" mass="46514">MKFAALFLATSSAAAATIDSLSAEDHASLVAELTAWKNEFGDIAKAQGLLPPTPNARSLDDVVADELQRLLNNKNAVEVARKNNPKAQFGTNHKFALMTETEFANYVKGSFQQGNSTLRSLPQADLSSNAIKQAATIDWTTGSCMPPVRDQGQCGSCWAFSATGSSEMGHCLVTGQLLVLSEQQVTSCSTNGGSQGCNGGYENYGIDYVAQTGLCLDSAWPYTSGSSGQTGSCNNNCAKKKLSIGNSVSVSGEDALATVLNTQPVSVSVEAGNSVWQNYQGGVVTQCPGAQSDHAVIAVGYDAQSYKVRNSWGASWGESGYIRLERGVGGVGMCNVVADVSYPQLGPTPSTPKPSSPTPKPSSPTPKPSSPTPKPSPSTPTPSPSKSTPKPKTTTPKPTTPAPQPGCGSCYGCYYPDGDECLSDWTQDDCNYYGDLYGTIWCGN</sequence>
<dbReference type="SUPFAM" id="SSF54001">
    <property type="entry name" value="Cysteine proteinases"/>
    <property type="match status" value="1"/>
</dbReference>
<protein>
    <submittedName>
        <fullName evidence="7">Aste57867_7172 protein</fullName>
    </submittedName>
</protein>
<dbReference type="PRINTS" id="PR01217">
    <property type="entry name" value="PRICHEXTENSN"/>
</dbReference>
<evidence type="ECO:0000256" key="4">
    <source>
        <dbReference type="SAM" id="SignalP"/>
    </source>
</evidence>
<dbReference type="AlphaFoldDB" id="A0A485KGE4"/>
<accession>A0A485KGE4</accession>
<name>A0A485KGE4_9STRA</name>
<dbReference type="InterPro" id="IPR038765">
    <property type="entry name" value="Papain-like_cys_pep_sf"/>
</dbReference>
<keyword evidence="2" id="KW-0865">Zymogen</keyword>
<dbReference type="PROSITE" id="PS00139">
    <property type="entry name" value="THIOL_PROTEASE_CYS"/>
    <property type="match status" value="1"/>
</dbReference>
<gene>
    <name evidence="7" type="primary">Aste57867_7172</name>
    <name evidence="6" type="ORF">As57867_007147</name>
    <name evidence="7" type="ORF">ASTE57867_7172</name>
</gene>
<feature type="compositionally biased region" description="Low complexity" evidence="3">
    <location>
        <begin position="384"/>
        <end position="397"/>
    </location>
</feature>
<dbReference type="OrthoDB" id="77207at2759"/>
<evidence type="ECO:0000313" key="6">
    <source>
        <dbReference type="EMBL" id="KAF0704988.1"/>
    </source>
</evidence>
<feature type="compositionally biased region" description="Pro residues" evidence="3">
    <location>
        <begin position="349"/>
        <end position="383"/>
    </location>
</feature>
<dbReference type="CDD" id="cd02248">
    <property type="entry name" value="Peptidase_C1A"/>
    <property type="match status" value="1"/>
</dbReference>
<dbReference type="PANTHER" id="PTHR12411">
    <property type="entry name" value="CYSTEINE PROTEASE FAMILY C1-RELATED"/>
    <property type="match status" value="1"/>
</dbReference>
<evidence type="ECO:0000256" key="1">
    <source>
        <dbReference type="ARBA" id="ARBA00008455"/>
    </source>
</evidence>
<evidence type="ECO:0000313" key="8">
    <source>
        <dbReference type="Proteomes" id="UP000332933"/>
    </source>
</evidence>
<dbReference type="InterPro" id="IPR039417">
    <property type="entry name" value="Peptidase_C1A_papain-like"/>
</dbReference>
<reference evidence="6" key="2">
    <citation type="submission" date="2019-06" db="EMBL/GenBank/DDBJ databases">
        <title>Genomics analysis of Aphanomyces spp. identifies a new class of oomycete effector associated with host adaptation.</title>
        <authorList>
            <person name="Gaulin E."/>
        </authorList>
    </citation>
    <scope>NUCLEOTIDE SEQUENCE</scope>
    <source>
        <strain evidence="6">CBS 578.67</strain>
    </source>
</reference>
<dbReference type="InterPro" id="IPR013128">
    <property type="entry name" value="Peptidase_C1A"/>
</dbReference>
<dbReference type="GO" id="GO:0008234">
    <property type="term" value="F:cysteine-type peptidase activity"/>
    <property type="evidence" value="ECO:0007669"/>
    <property type="project" value="InterPro"/>
</dbReference>
<dbReference type="Gene3D" id="3.90.70.10">
    <property type="entry name" value="Cysteine proteinases"/>
    <property type="match status" value="1"/>
</dbReference>
<feature type="signal peptide" evidence="4">
    <location>
        <begin position="1"/>
        <end position="15"/>
    </location>
</feature>
<dbReference type="GO" id="GO:0006508">
    <property type="term" value="P:proteolysis"/>
    <property type="evidence" value="ECO:0007669"/>
    <property type="project" value="InterPro"/>
</dbReference>
<keyword evidence="8" id="KW-1185">Reference proteome</keyword>
<proteinExistence type="inferred from homology"/>
<evidence type="ECO:0000259" key="5">
    <source>
        <dbReference type="SMART" id="SM00645"/>
    </source>
</evidence>